<evidence type="ECO:0000313" key="10">
    <source>
        <dbReference type="EMBL" id="GJG28461.1"/>
    </source>
</evidence>
<dbReference type="NCBIfam" id="TIGR04057">
    <property type="entry name" value="SusC_RagA_signa"/>
    <property type="match status" value="1"/>
</dbReference>
<dbReference type="InterPro" id="IPR039426">
    <property type="entry name" value="TonB-dep_rcpt-like"/>
</dbReference>
<dbReference type="AlphaFoldDB" id="A0AA37I3K7"/>
<dbReference type="InterPro" id="IPR037066">
    <property type="entry name" value="Plug_dom_sf"/>
</dbReference>
<name>A0AA37I3K7_SEGBR</name>
<accession>A0AA37I3K7</accession>
<dbReference type="GO" id="GO:0009279">
    <property type="term" value="C:cell outer membrane"/>
    <property type="evidence" value="ECO:0007669"/>
    <property type="project" value="UniProtKB-SubCell"/>
</dbReference>
<proteinExistence type="inferred from homology"/>
<dbReference type="Pfam" id="PF13715">
    <property type="entry name" value="CarbopepD_reg_2"/>
    <property type="match status" value="1"/>
</dbReference>
<reference evidence="10" key="1">
    <citation type="submission" date="2021-08" db="EMBL/GenBank/DDBJ databases">
        <title>Prevotella lacticifex sp. nov., isolated from rumen of cow.</title>
        <authorList>
            <person name="Shinkai T."/>
            <person name="Ikeyama N."/>
            <person name="Kumagai M."/>
            <person name="Ohmori H."/>
            <person name="Sakamoto M."/>
            <person name="Ohkuma M."/>
            <person name="Mitsumori M."/>
        </authorList>
    </citation>
    <scope>NUCLEOTIDE SEQUENCE</scope>
    <source>
        <strain evidence="10">DSM 11371</strain>
    </source>
</reference>
<comment type="caution">
    <text evidence="10">The sequence shown here is derived from an EMBL/GenBank/DDBJ whole genome shotgun (WGS) entry which is preliminary data.</text>
</comment>
<keyword evidence="8" id="KW-0732">Signal</keyword>
<comment type="similarity">
    <text evidence="7">Belongs to the TonB-dependent receptor family.</text>
</comment>
<organism evidence="10 11">
    <name type="scientific">Segatella bryantii</name>
    <name type="common">Prevotella bryantii</name>
    <dbReference type="NCBI Taxonomy" id="77095"/>
    <lineage>
        <taxon>Bacteria</taxon>
        <taxon>Pseudomonadati</taxon>
        <taxon>Bacteroidota</taxon>
        <taxon>Bacteroidia</taxon>
        <taxon>Bacteroidales</taxon>
        <taxon>Prevotellaceae</taxon>
        <taxon>Segatella</taxon>
    </lineage>
</organism>
<dbReference type="SUPFAM" id="SSF56935">
    <property type="entry name" value="Porins"/>
    <property type="match status" value="1"/>
</dbReference>
<dbReference type="SUPFAM" id="SSF49464">
    <property type="entry name" value="Carboxypeptidase regulatory domain-like"/>
    <property type="match status" value="1"/>
</dbReference>
<feature type="domain" description="TonB-dependent receptor plug" evidence="9">
    <location>
        <begin position="124"/>
        <end position="231"/>
    </location>
</feature>
<evidence type="ECO:0000256" key="7">
    <source>
        <dbReference type="PROSITE-ProRule" id="PRU01360"/>
    </source>
</evidence>
<evidence type="ECO:0000256" key="3">
    <source>
        <dbReference type="ARBA" id="ARBA00022452"/>
    </source>
</evidence>
<keyword evidence="4 7" id="KW-0812">Transmembrane</keyword>
<dbReference type="InterPro" id="IPR023997">
    <property type="entry name" value="TonB-dep_OMP_SusC/RagA_CS"/>
</dbReference>
<evidence type="ECO:0000313" key="11">
    <source>
        <dbReference type="Proteomes" id="UP000887043"/>
    </source>
</evidence>
<dbReference type="Pfam" id="PF07715">
    <property type="entry name" value="Plug"/>
    <property type="match status" value="1"/>
</dbReference>
<dbReference type="Gene3D" id="2.170.130.10">
    <property type="entry name" value="TonB-dependent receptor, plug domain"/>
    <property type="match status" value="1"/>
</dbReference>
<dbReference type="Gene3D" id="2.60.40.1120">
    <property type="entry name" value="Carboxypeptidase-like, regulatory domain"/>
    <property type="match status" value="1"/>
</dbReference>
<dbReference type="InterPro" id="IPR012910">
    <property type="entry name" value="Plug_dom"/>
</dbReference>
<sequence length="1041" mass="115758">MKQLNCGNWDHYGAKLTLLSLITLCPGYAMAQKTISGTVTDTNGEPIIGASVLVKGTSQGVVTDLDGRYILKDVADKATLSISYVGYKPQNISTNGRASINITLKEDNELLDEVVVVGYGVQRKSDVTGALAHIDSKDLTAMPVSNALEGMQGKTAGVDITNSQRPGTVGSITIRGQRSISASSSPLYVVDGMIIQNNGIDGINPNDIESIEVLKDASATAVYGARGANGVVIVTTKKGKEGKVSVNYSGKLTVSTLSDVADWMTAAEWLQYARYAYYNAGSYNSSSDFAPDYDLDYKFFGSSAGWSNIEQAWSNGTYDASKVGSYDWTSQAKQTGITHEHTLSVSGGTDKIKAYGSFGYLNQKGTEIGQSYQRFTFNNSVDIKPLKWFAMGVTMNASYGDQNYGYNYAKSTTGAGSYYSAMRSMIPWTVPYDSNGNLVTTPFAYNATLENPIEEINYTTNKRKNFRINGSAFAQLDFGEMWEPLQGLSYRIQFGPELQYYRQGTFYDEEGINGAGNNVAQYTPYQRVAWTLDNLLYYNKTFAQHHKMGLTLLQSASSSHYETATLKANVATSEELWYNMSSNADPLTYSTGLSEDQLASYMIRGNYSYKDKYLATASIRWDGSSRLSEGHKWASFPSFSLGWRVDQESFMSKVDWVSNLKVRVGWGISGNYAISAYGTKGAVQTLYYNWGSDTSSLGSVPSDASAKSPNKMANQDLGWERTYQWNFGLDYGFLNNRINGTLDVYTSRTRDLLMAMTIPSLTGYTSTYANVGATSGWGIDLSLNAIPVKTRDFTWSSTLTWSLDRNKITALANGVTEDVNNRWFVGEEIGVYYDYVYDGIWKTSEAEEAAKYDRKPGQIKIKDMNEDDKIDANDRRIVGRIRPRWSAGWNNTFNYKNWELSFFIYSRWKFTVNKGAETLGGMYMMRDVDYWIAGENEDAEYYAPGSNGIGAADTYSSSMNYQDGSYIKMRNISLGYNFSQRQLKKIGLNSLKVYVQAQNPFTIYKKVKWLDTDLINYDNNSTSYGSYTTIRSWVVGLNIGF</sequence>
<protein>
    <submittedName>
        <fullName evidence="10">SusC/RagA family TonB-linked outer membrane protein</fullName>
    </submittedName>
</protein>
<evidence type="ECO:0000256" key="4">
    <source>
        <dbReference type="ARBA" id="ARBA00022692"/>
    </source>
</evidence>
<feature type="signal peptide" evidence="8">
    <location>
        <begin position="1"/>
        <end position="31"/>
    </location>
</feature>
<dbReference type="PROSITE" id="PS52016">
    <property type="entry name" value="TONB_DEPENDENT_REC_3"/>
    <property type="match status" value="1"/>
</dbReference>
<keyword evidence="5 7" id="KW-0472">Membrane</keyword>
<dbReference type="NCBIfam" id="TIGR04056">
    <property type="entry name" value="OMP_RagA_SusC"/>
    <property type="match status" value="1"/>
</dbReference>
<dbReference type="Gene3D" id="2.40.170.20">
    <property type="entry name" value="TonB-dependent receptor, beta-barrel domain"/>
    <property type="match status" value="1"/>
</dbReference>
<evidence type="ECO:0000256" key="6">
    <source>
        <dbReference type="ARBA" id="ARBA00023237"/>
    </source>
</evidence>
<dbReference type="InterPro" id="IPR008969">
    <property type="entry name" value="CarboxyPept-like_regulatory"/>
</dbReference>
<dbReference type="RefSeq" id="WP_050787953.1">
    <property type="nucleotide sequence ID" value="NZ_BPTR01000001.1"/>
</dbReference>
<evidence type="ECO:0000256" key="1">
    <source>
        <dbReference type="ARBA" id="ARBA00004571"/>
    </source>
</evidence>
<comment type="subcellular location">
    <subcellularLocation>
        <location evidence="1 7">Cell outer membrane</location>
        <topology evidence="1 7">Multi-pass membrane protein</topology>
    </subcellularLocation>
</comment>
<keyword evidence="2 7" id="KW-0813">Transport</keyword>
<dbReference type="EMBL" id="BPTR01000001">
    <property type="protein sequence ID" value="GJG28461.1"/>
    <property type="molecule type" value="Genomic_DNA"/>
</dbReference>
<evidence type="ECO:0000256" key="8">
    <source>
        <dbReference type="SAM" id="SignalP"/>
    </source>
</evidence>
<dbReference type="Proteomes" id="UP000887043">
    <property type="component" value="Unassembled WGS sequence"/>
</dbReference>
<feature type="chain" id="PRO_5041334811" evidence="8">
    <location>
        <begin position="32"/>
        <end position="1041"/>
    </location>
</feature>
<evidence type="ECO:0000256" key="2">
    <source>
        <dbReference type="ARBA" id="ARBA00022448"/>
    </source>
</evidence>
<dbReference type="InterPro" id="IPR023996">
    <property type="entry name" value="TonB-dep_OMP_SusC/RagA"/>
</dbReference>
<keyword evidence="3 7" id="KW-1134">Transmembrane beta strand</keyword>
<keyword evidence="6 7" id="KW-0998">Cell outer membrane</keyword>
<evidence type="ECO:0000256" key="5">
    <source>
        <dbReference type="ARBA" id="ARBA00023136"/>
    </source>
</evidence>
<gene>
    <name evidence="10" type="ORF">PRRU23_21610</name>
</gene>
<evidence type="ECO:0000259" key="9">
    <source>
        <dbReference type="Pfam" id="PF07715"/>
    </source>
</evidence>
<dbReference type="InterPro" id="IPR036942">
    <property type="entry name" value="Beta-barrel_TonB_sf"/>
</dbReference>
<dbReference type="FunFam" id="2.60.40.1120:FF:000003">
    <property type="entry name" value="Outer membrane protein Omp121"/>
    <property type="match status" value="1"/>
</dbReference>